<dbReference type="OMA" id="RERMRIH"/>
<organism evidence="1 2">
    <name type="scientific">Macleaya cordata</name>
    <name type="common">Five-seeded plume-poppy</name>
    <name type="synonym">Bocconia cordata</name>
    <dbReference type="NCBI Taxonomy" id="56857"/>
    <lineage>
        <taxon>Eukaryota</taxon>
        <taxon>Viridiplantae</taxon>
        <taxon>Streptophyta</taxon>
        <taxon>Embryophyta</taxon>
        <taxon>Tracheophyta</taxon>
        <taxon>Spermatophyta</taxon>
        <taxon>Magnoliopsida</taxon>
        <taxon>Ranunculales</taxon>
        <taxon>Papaveraceae</taxon>
        <taxon>Papaveroideae</taxon>
        <taxon>Macleaya</taxon>
    </lineage>
</organism>
<accession>A0A200Q6A1</accession>
<dbReference type="Pfam" id="PF04720">
    <property type="entry name" value="PDDEXK_6"/>
    <property type="match status" value="1"/>
</dbReference>
<gene>
    <name evidence="1" type="ORF">BVC80_1707g28</name>
</gene>
<proteinExistence type="predicted"/>
<dbReference type="PANTHER" id="PTHR31579:SF39">
    <property type="entry name" value="OS01G0973600 PROTEIN"/>
    <property type="match status" value="1"/>
</dbReference>
<comment type="caution">
    <text evidence="1">The sequence shown here is derived from an EMBL/GenBank/DDBJ whole genome shotgun (WGS) entry which is preliminary data.</text>
</comment>
<evidence type="ECO:0000313" key="2">
    <source>
        <dbReference type="Proteomes" id="UP000195402"/>
    </source>
</evidence>
<dbReference type="OrthoDB" id="691424at2759"/>
<name>A0A200Q6A1_MACCD</name>
<sequence>MDCRVCNADADLLFRLIGEGKFVGKIGGFSRESEHDLAVMVSDFLENGSSGPDSRCSSDSESGFSELNHLADKISHYKYTKDQLESNLISIVHSLILSINKAELHFINSGSGPCNASCIRFSLVKLLRLSGYDAAVCSSKWQNRGKIPGGDHEYIDVVIHRDNGISERLVIDIDFRSHFEIARAVESYDGLLNSLPVVYVGTMPKLKQYLQVMVEAARCSLKQNSMPLPPWRSFAYLQAKWHSPYQRKPNPDGESIQHTTSDHKQCIGHLRRLKSSLQSEVEAERLLKPINNDSNQMLMRERRRLSTVRAR</sequence>
<dbReference type="PANTHER" id="PTHR31579">
    <property type="entry name" value="OS03G0796600 PROTEIN"/>
    <property type="match status" value="1"/>
</dbReference>
<evidence type="ECO:0008006" key="3">
    <source>
        <dbReference type="Google" id="ProtNLM"/>
    </source>
</evidence>
<dbReference type="EMBL" id="MVGT01002978">
    <property type="protein sequence ID" value="OVA05927.1"/>
    <property type="molecule type" value="Genomic_DNA"/>
</dbReference>
<evidence type="ECO:0000313" key="1">
    <source>
        <dbReference type="EMBL" id="OVA05927.1"/>
    </source>
</evidence>
<reference evidence="1 2" key="1">
    <citation type="journal article" date="2017" name="Mol. Plant">
        <title>The Genome of Medicinal Plant Macleaya cordata Provides New Insights into Benzylisoquinoline Alkaloids Metabolism.</title>
        <authorList>
            <person name="Liu X."/>
            <person name="Liu Y."/>
            <person name="Huang P."/>
            <person name="Ma Y."/>
            <person name="Qing Z."/>
            <person name="Tang Q."/>
            <person name="Cao H."/>
            <person name="Cheng P."/>
            <person name="Zheng Y."/>
            <person name="Yuan Z."/>
            <person name="Zhou Y."/>
            <person name="Liu J."/>
            <person name="Tang Z."/>
            <person name="Zhuo Y."/>
            <person name="Zhang Y."/>
            <person name="Yu L."/>
            <person name="Huang J."/>
            <person name="Yang P."/>
            <person name="Peng Q."/>
            <person name="Zhang J."/>
            <person name="Jiang W."/>
            <person name="Zhang Z."/>
            <person name="Lin K."/>
            <person name="Ro D.K."/>
            <person name="Chen X."/>
            <person name="Xiong X."/>
            <person name="Shang Y."/>
            <person name="Huang S."/>
            <person name="Zeng J."/>
        </authorList>
    </citation>
    <scope>NUCLEOTIDE SEQUENCE [LARGE SCALE GENOMIC DNA]</scope>
    <source>
        <strain evidence="2">cv. BLH2017</strain>
        <tissue evidence="1">Root</tissue>
    </source>
</reference>
<dbReference type="InterPro" id="IPR006502">
    <property type="entry name" value="PDDEXK-like"/>
</dbReference>
<protein>
    <recommendedName>
        <fullName evidence="3">DUF506 domain-containing protein</fullName>
    </recommendedName>
</protein>
<dbReference type="AlphaFoldDB" id="A0A200Q6A1"/>
<keyword evidence="2" id="KW-1185">Reference proteome</keyword>
<dbReference type="Proteomes" id="UP000195402">
    <property type="component" value="Unassembled WGS sequence"/>
</dbReference>
<dbReference type="NCBIfam" id="TIGR01615">
    <property type="entry name" value="A_thal_3542"/>
    <property type="match status" value="1"/>
</dbReference>
<dbReference type="InParanoid" id="A0A200Q6A1"/>
<dbReference type="FunCoup" id="A0A200Q6A1">
    <property type="interactions" value="42"/>
</dbReference>